<protein>
    <submittedName>
        <fullName evidence="1">Uncharacterized protein</fullName>
    </submittedName>
</protein>
<comment type="caution">
    <text evidence="1">The sequence shown here is derived from an EMBL/GenBank/DDBJ whole genome shotgun (WGS) entry which is preliminary data.</text>
</comment>
<reference evidence="1 2" key="1">
    <citation type="submission" date="2014-02" db="EMBL/GenBank/DDBJ databases">
        <title>Plasmidome dynamics in the species complex Clostridium novyi sensu lato converts strains of independent lineages into distinctly different pathogens.</title>
        <authorList>
            <person name="Skarin H."/>
            <person name="Segerman B."/>
        </authorList>
    </citation>
    <scope>NUCLEOTIDE SEQUENCE [LARGE SCALE GENOMIC DNA]</scope>
    <source>
        <strain evidence="1 2">ATCC 27606</strain>
    </source>
</reference>
<keyword evidence="2" id="KW-1185">Reference proteome</keyword>
<evidence type="ECO:0000313" key="2">
    <source>
        <dbReference type="Proteomes" id="UP000027770"/>
    </source>
</evidence>
<dbReference type="Proteomes" id="UP000027770">
    <property type="component" value="Unassembled WGS sequence"/>
</dbReference>
<dbReference type="RefSeq" id="WP_039218617.1">
    <property type="nucleotide sequence ID" value="NZ_JENW01000041.1"/>
</dbReference>
<proteinExistence type="predicted"/>
<name>A0AA40IVC9_CLONO</name>
<dbReference type="AlphaFoldDB" id="A0AA40IVC9"/>
<gene>
    <name evidence="1" type="ORF">Z959_08825</name>
</gene>
<organism evidence="1 2">
    <name type="scientific">Clostridium novyi B str. ATCC 27606</name>
    <dbReference type="NCBI Taxonomy" id="1443123"/>
    <lineage>
        <taxon>Bacteria</taxon>
        <taxon>Bacillati</taxon>
        <taxon>Bacillota</taxon>
        <taxon>Clostridia</taxon>
        <taxon>Eubacteriales</taxon>
        <taxon>Clostridiaceae</taxon>
        <taxon>Clostridium</taxon>
    </lineage>
</organism>
<dbReference type="EMBL" id="JENW01000041">
    <property type="protein sequence ID" value="KEI16921.1"/>
    <property type="molecule type" value="Genomic_DNA"/>
</dbReference>
<evidence type="ECO:0000313" key="1">
    <source>
        <dbReference type="EMBL" id="KEI16921.1"/>
    </source>
</evidence>
<accession>A0AA40IVC9</accession>
<sequence length="362" mass="43044">MEKEKFIDTLVNRITIDSPKYLKQKLVNSIKENKIGYYGKIKKEGICLTNKSIDEKLKECLKEDVKTIKCLDILEMEKGYKYSILYRYSKCDFDKLKNISTNIDTNYFNEYSKEQVVEDEILYKETSEKLWIKFHKYFEIINVNEENVEKKNVRYPIVIIFYKKLNMMEVRFDKLSLNKNYDFFKITMDTRLASLKSKADLKCSTLNLEDTIREIVKTKKDMVKQIIWSFEAAKSRGYTLKVGEDGVMPFVGELENLLKILKKEYKSKECVKCIEEMEAYVDKTKKFADEKFRILSWVKKKENNKIINLEDTKKTIDLKITFKYSNYNMDLINIYDNEINDAERVDYVIEFIGQIAKDIGEL</sequence>